<keyword evidence="3" id="KW-1185">Reference proteome</keyword>
<evidence type="ECO:0000313" key="3">
    <source>
        <dbReference type="Proteomes" id="UP001165083"/>
    </source>
</evidence>
<feature type="region of interest" description="Disordered" evidence="1">
    <location>
        <begin position="120"/>
        <end position="153"/>
    </location>
</feature>
<gene>
    <name evidence="2" type="ORF">Plil01_001311600</name>
</gene>
<protein>
    <submittedName>
        <fullName evidence="2">Unnamed protein product</fullName>
    </submittedName>
</protein>
<dbReference type="SUPFAM" id="SSF53098">
    <property type="entry name" value="Ribonuclease H-like"/>
    <property type="match status" value="1"/>
</dbReference>
<dbReference type="PANTHER" id="PTHR40866">
    <property type="entry name" value="BED-TYPE DOMAIN-CONTAINING PROTEIN"/>
    <property type="match status" value="1"/>
</dbReference>
<evidence type="ECO:0000256" key="1">
    <source>
        <dbReference type="SAM" id="MobiDB-lite"/>
    </source>
</evidence>
<dbReference type="InterPro" id="IPR012337">
    <property type="entry name" value="RNaseH-like_sf"/>
</dbReference>
<dbReference type="Proteomes" id="UP001165083">
    <property type="component" value="Unassembled WGS sequence"/>
</dbReference>
<sequence length="230" mass="26167">MLKCFEDFRPYLHLFSDDCAVDRDVPKDVGADDMRRLPLVDLIPSVAEQRKIAALLDEMTAFEVITNKLQSNDITLATIRDIFDVVIEEYDSMDKQAGEETALLRSERNALRHLISTYQPQLQSTTTSPGSKSKRKRAAEALNEKINKESRKRKGPESKFIDVKWIPATSVVVERIFSSVKTTVGYLRKRMSHETLEVIMFLKLNWDLVTLADVSKTIENAKDSNSVADE</sequence>
<accession>A0A9W6UBX0</accession>
<evidence type="ECO:0000313" key="2">
    <source>
        <dbReference type="EMBL" id="GMF30679.1"/>
    </source>
</evidence>
<dbReference type="EMBL" id="BSXW01000856">
    <property type="protein sequence ID" value="GMF30679.1"/>
    <property type="molecule type" value="Genomic_DNA"/>
</dbReference>
<organism evidence="2 3">
    <name type="scientific">Phytophthora lilii</name>
    <dbReference type="NCBI Taxonomy" id="2077276"/>
    <lineage>
        <taxon>Eukaryota</taxon>
        <taxon>Sar</taxon>
        <taxon>Stramenopiles</taxon>
        <taxon>Oomycota</taxon>
        <taxon>Peronosporomycetes</taxon>
        <taxon>Peronosporales</taxon>
        <taxon>Peronosporaceae</taxon>
        <taxon>Phytophthora</taxon>
    </lineage>
</organism>
<dbReference type="AlphaFoldDB" id="A0A9W6UBX0"/>
<proteinExistence type="predicted"/>
<reference evidence="2" key="1">
    <citation type="submission" date="2023-04" db="EMBL/GenBank/DDBJ databases">
        <title>Phytophthora lilii NBRC 32176.</title>
        <authorList>
            <person name="Ichikawa N."/>
            <person name="Sato H."/>
            <person name="Tonouchi N."/>
        </authorList>
    </citation>
    <scope>NUCLEOTIDE SEQUENCE</scope>
    <source>
        <strain evidence="2">NBRC 32176</strain>
    </source>
</reference>
<name>A0A9W6UBX0_9STRA</name>
<dbReference type="PANTHER" id="PTHR40866:SF1">
    <property type="entry name" value="BED-TYPE DOMAIN-CONTAINING PROTEIN"/>
    <property type="match status" value="1"/>
</dbReference>
<feature type="compositionally biased region" description="Basic and acidic residues" evidence="1">
    <location>
        <begin position="138"/>
        <end position="153"/>
    </location>
</feature>
<feature type="compositionally biased region" description="Polar residues" evidence="1">
    <location>
        <begin position="120"/>
        <end position="131"/>
    </location>
</feature>
<comment type="caution">
    <text evidence="2">The sequence shown here is derived from an EMBL/GenBank/DDBJ whole genome shotgun (WGS) entry which is preliminary data.</text>
</comment>
<dbReference type="OrthoDB" id="121840at2759"/>